<dbReference type="PROSITE" id="PS50112">
    <property type="entry name" value="PAS"/>
    <property type="match status" value="1"/>
</dbReference>
<evidence type="ECO:0000313" key="13">
    <source>
        <dbReference type="Proteomes" id="UP000249061"/>
    </source>
</evidence>
<dbReference type="AlphaFoldDB" id="A0A2W5UWK0"/>
<evidence type="ECO:0000259" key="10">
    <source>
        <dbReference type="PROSITE" id="PS50112"/>
    </source>
</evidence>
<dbReference type="InterPro" id="IPR000014">
    <property type="entry name" value="PAS"/>
</dbReference>
<keyword evidence="7" id="KW-0067">ATP-binding</keyword>
<dbReference type="InterPro" id="IPR036890">
    <property type="entry name" value="HATPase_C_sf"/>
</dbReference>
<organism evidence="12 13">
    <name type="scientific">Archangium gephyra</name>
    <dbReference type="NCBI Taxonomy" id="48"/>
    <lineage>
        <taxon>Bacteria</taxon>
        <taxon>Pseudomonadati</taxon>
        <taxon>Myxococcota</taxon>
        <taxon>Myxococcia</taxon>
        <taxon>Myxococcales</taxon>
        <taxon>Cystobacterineae</taxon>
        <taxon>Archangiaceae</taxon>
        <taxon>Archangium</taxon>
    </lineage>
</organism>
<sequence length="304" mass="33597">MMLVDERGDIVLVNAQIEHIFGYTREELVGRSVDVLLPERYRGAHGSNRAAFFSQPRARPMGDGRELFGLRKDGHEVPVEIGLSPLRTAGGQLVLSSIVDITERKSTREYLQASLREKEVLLKELHHRAKNNLQLIASLLDLAASSPSPDVLAQCRDRVQSIGLVHEKLYQAGTFARIDVADYLDSLVDQMRQSWARPNVTLTVEAPQTFMLPLDAAIPCGLMVNELVVNAFKHAFPDARAGTITVRAAREENRVTLEVEDDGIGLASPVGRKPGHIGFELVHALARQLRGTLVFHQQAARAHA</sequence>
<dbReference type="EC" id="2.7.13.3" evidence="2"/>
<dbReference type="PANTHER" id="PTHR41523">
    <property type="entry name" value="TWO-COMPONENT SYSTEM SENSOR PROTEIN"/>
    <property type="match status" value="1"/>
</dbReference>
<dbReference type="InterPro" id="IPR000700">
    <property type="entry name" value="PAS-assoc_C"/>
</dbReference>
<dbReference type="Pfam" id="PF07568">
    <property type="entry name" value="HisKA_2"/>
    <property type="match status" value="1"/>
</dbReference>
<dbReference type="GO" id="GO:0004673">
    <property type="term" value="F:protein histidine kinase activity"/>
    <property type="evidence" value="ECO:0007669"/>
    <property type="project" value="UniProtKB-EC"/>
</dbReference>
<dbReference type="GO" id="GO:0005524">
    <property type="term" value="F:ATP binding"/>
    <property type="evidence" value="ECO:0007669"/>
    <property type="project" value="UniProtKB-KW"/>
</dbReference>
<dbReference type="InterPro" id="IPR011495">
    <property type="entry name" value="Sig_transdc_His_kin_sub2_dim/P"/>
</dbReference>
<dbReference type="Pfam" id="PF13581">
    <property type="entry name" value="HATPase_c_2"/>
    <property type="match status" value="1"/>
</dbReference>
<dbReference type="InterPro" id="IPR035965">
    <property type="entry name" value="PAS-like_dom_sf"/>
</dbReference>
<evidence type="ECO:0000259" key="9">
    <source>
        <dbReference type="PROSITE" id="PS50109"/>
    </source>
</evidence>
<gene>
    <name evidence="12" type="ORF">DI536_26880</name>
</gene>
<keyword evidence="5" id="KW-0547">Nucleotide-binding</keyword>
<accession>A0A2W5UWK0</accession>
<feature type="domain" description="PAS" evidence="10">
    <location>
        <begin position="1"/>
        <end position="39"/>
    </location>
</feature>
<dbReference type="Gene3D" id="3.30.565.10">
    <property type="entry name" value="Histidine kinase-like ATPase, C-terminal domain"/>
    <property type="match status" value="1"/>
</dbReference>
<evidence type="ECO:0000256" key="7">
    <source>
        <dbReference type="ARBA" id="ARBA00022840"/>
    </source>
</evidence>
<evidence type="ECO:0000256" key="5">
    <source>
        <dbReference type="ARBA" id="ARBA00022741"/>
    </source>
</evidence>
<dbReference type="CDD" id="cd00130">
    <property type="entry name" value="PAS"/>
    <property type="match status" value="1"/>
</dbReference>
<dbReference type="Pfam" id="PF13426">
    <property type="entry name" value="PAS_9"/>
    <property type="match status" value="1"/>
</dbReference>
<dbReference type="SUPFAM" id="SSF55874">
    <property type="entry name" value="ATPase domain of HSP90 chaperone/DNA topoisomerase II/histidine kinase"/>
    <property type="match status" value="1"/>
</dbReference>
<evidence type="ECO:0000256" key="4">
    <source>
        <dbReference type="ARBA" id="ARBA00022679"/>
    </source>
</evidence>
<proteinExistence type="predicted"/>
<protein>
    <recommendedName>
        <fullName evidence="2">histidine kinase</fullName>
        <ecNumber evidence="2">2.7.13.3</ecNumber>
    </recommendedName>
</protein>
<keyword evidence="8" id="KW-0843">Virulence</keyword>
<dbReference type="InterPro" id="IPR005467">
    <property type="entry name" value="His_kinase_dom"/>
</dbReference>
<dbReference type="PROSITE" id="PS50113">
    <property type="entry name" value="PAC"/>
    <property type="match status" value="1"/>
</dbReference>
<dbReference type="NCBIfam" id="TIGR00229">
    <property type="entry name" value="sensory_box"/>
    <property type="match status" value="1"/>
</dbReference>
<comment type="catalytic activity">
    <reaction evidence="1">
        <text>ATP + protein L-histidine = ADP + protein N-phospho-L-histidine.</text>
        <dbReference type="EC" id="2.7.13.3"/>
    </reaction>
</comment>
<keyword evidence="3" id="KW-0597">Phosphoprotein</keyword>
<dbReference type="InterPro" id="IPR003594">
    <property type="entry name" value="HATPase_dom"/>
</dbReference>
<feature type="domain" description="Histidine kinase" evidence="9">
    <location>
        <begin position="124"/>
        <end position="304"/>
    </location>
</feature>
<comment type="caution">
    <text evidence="12">The sequence shown here is derived from an EMBL/GenBank/DDBJ whole genome shotgun (WGS) entry which is preliminary data.</text>
</comment>
<dbReference type="SUPFAM" id="SSF55785">
    <property type="entry name" value="PYP-like sensor domain (PAS domain)"/>
    <property type="match status" value="1"/>
</dbReference>
<evidence type="ECO:0000256" key="3">
    <source>
        <dbReference type="ARBA" id="ARBA00022553"/>
    </source>
</evidence>
<reference evidence="12 13" key="1">
    <citation type="submission" date="2017-08" db="EMBL/GenBank/DDBJ databases">
        <title>Infants hospitalized years apart are colonized by the same room-sourced microbial strains.</title>
        <authorList>
            <person name="Brooks B."/>
            <person name="Olm M.R."/>
            <person name="Firek B.A."/>
            <person name="Baker R."/>
            <person name="Thomas B.C."/>
            <person name="Morowitz M.J."/>
            <person name="Banfield J.F."/>
        </authorList>
    </citation>
    <scope>NUCLEOTIDE SEQUENCE [LARGE SCALE GENOMIC DNA]</scope>
    <source>
        <strain evidence="12">S2_003_000_R2_14</strain>
    </source>
</reference>
<keyword evidence="6 12" id="KW-0418">Kinase</keyword>
<evidence type="ECO:0000256" key="2">
    <source>
        <dbReference type="ARBA" id="ARBA00012438"/>
    </source>
</evidence>
<evidence type="ECO:0000256" key="6">
    <source>
        <dbReference type="ARBA" id="ARBA00022777"/>
    </source>
</evidence>
<dbReference type="Proteomes" id="UP000249061">
    <property type="component" value="Unassembled WGS sequence"/>
</dbReference>
<dbReference type="EMBL" id="QFQP01000029">
    <property type="protein sequence ID" value="PZR07744.1"/>
    <property type="molecule type" value="Genomic_DNA"/>
</dbReference>
<dbReference type="PROSITE" id="PS50109">
    <property type="entry name" value="HIS_KIN"/>
    <property type="match status" value="1"/>
</dbReference>
<name>A0A2W5UWK0_9BACT</name>
<evidence type="ECO:0000259" key="11">
    <source>
        <dbReference type="PROSITE" id="PS50113"/>
    </source>
</evidence>
<keyword evidence="4" id="KW-0808">Transferase</keyword>
<dbReference type="PANTHER" id="PTHR41523:SF8">
    <property type="entry name" value="ETHYLENE RESPONSE SENSOR PROTEIN"/>
    <property type="match status" value="1"/>
</dbReference>
<evidence type="ECO:0000256" key="1">
    <source>
        <dbReference type="ARBA" id="ARBA00000085"/>
    </source>
</evidence>
<dbReference type="Gene3D" id="3.30.450.20">
    <property type="entry name" value="PAS domain"/>
    <property type="match status" value="1"/>
</dbReference>
<evidence type="ECO:0000313" key="12">
    <source>
        <dbReference type="EMBL" id="PZR07744.1"/>
    </source>
</evidence>
<feature type="domain" description="PAC" evidence="11">
    <location>
        <begin position="63"/>
        <end position="113"/>
    </location>
</feature>
<evidence type="ECO:0000256" key="8">
    <source>
        <dbReference type="ARBA" id="ARBA00023026"/>
    </source>
</evidence>